<reference evidence="1 2" key="1">
    <citation type="journal article" date="2015" name="Genome Biol.">
        <title>Comparative genomics of Steinernema reveals deeply conserved gene regulatory networks.</title>
        <authorList>
            <person name="Dillman A.R."/>
            <person name="Macchietto M."/>
            <person name="Porter C.F."/>
            <person name="Rogers A."/>
            <person name="Williams B."/>
            <person name="Antoshechkin I."/>
            <person name="Lee M.M."/>
            <person name="Goodwin Z."/>
            <person name="Lu X."/>
            <person name="Lewis E.E."/>
            <person name="Goodrich-Blair H."/>
            <person name="Stock S.P."/>
            <person name="Adams B.J."/>
            <person name="Sternberg P.W."/>
            <person name="Mortazavi A."/>
        </authorList>
    </citation>
    <scope>NUCLEOTIDE SEQUENCE [LARGE SCALE GENOMIC DNA]</scope>
    <source>
        <strain evidence="1 2">ALL</strain>
    </source>
</reference>
<name>A0A4U5MH98_STECR</name>
<accession>A0A4U5MH98</accession>
<dbReference type="EMBL" id="AZBU02000008">
    <property type="protein sequence ID" value="TKR68657.1"/>
    <property type="molecule type" value="Genomic_DNA"/>
</dbReference>
<sequence length="297" mass="34544">MDPVPFQFCDSVTSLLSNLTQGPKDYCNYQTSNDCFWKQAFQEHLLNRKEIQINLSHENGQWFASAQTVRPIDFAVVDKIPLKYLRLHTFLVTTNDKNSLKKPVNCAQVIPFIRSISCTQSKLTLESVPPSSEPDLCSLLQPFFDVLFFYVSIAAYCSAYEHFLAYKLSKKGFKKLSLMGENWPNHVKEQISNAVLKNEIKHCNVGFTNFKFDFAFFEQLFAVMDAKKRTSFVGKFDFSWSLIESWKLENAFEIEEDDEWGWKRDDGSFFVLSCCNDLFITHGYIHIMIEVMEEYAY</sequence>
<keyword evidence="2" id="KW-1185">Reference proteome</keyword>
<comment type="caution">
    <text evidence="1">The sequence shown here is derived from an EMBL/GenBank/DDBJ whole genome shotgun (WGS) entry which is preliminary data.</text>
</comment>
<gene>
    <name evidence="1" type="ORF">L596_030906</name>
</gene>
<protein>
    <submittedName>
        <fullName evidence="1">Uncharacterized protein</fullName>
    </submittedName>
</protein>
<reference evidence="1 2" key="2">
    <citation type="journal article" date="2019" name="G3 (Bethesda)">
        <title>Hybrid Assembly of the Genome of the Entomopathogenic Nematode Steinernema carpocapsae Identifies the X-Chromosome.</title>
        <authorList>
            <person name="Serra L."/>
            <person name="Macchietto M."/>
            <person name="Macias-Munoz A."/>
            <person name="McGill C.J."/>
            <person name="Rodriguez I.M."/>
            <person name="Rodriguez B."/>
            <person name="Murad R."/>
            <person name="Mortazavi A."/>
        </authorList>
    </citation>
    <scope>NUCLEOTIDE SEQUENCE [LARGE SCALE GENOMIC DNA]</scope>
    <source>
        <strain evidence="1 2">ALL</strain>
    </source>
</reference>
<evidence type="ECO:0000313" key="2">
    <source>
        <dbReference type="Proteomes" id="UP000298663"/>
    </source>
</evidence>
<dbReference type="AlphaFoldDB" id="A0A4U5MH98"/>
<dbReference type="Proteomes" id="UP000298663">
    <property type="component" value="Unassembled WGS sequence"/>
</dbReference>
<proteinExistence type="predicted"/>
<organism evidence="1 2">
    <name type="scientific">Steinernema carpocapsae</name>
    <name type="common">Entomopathogenic nematode</name>
    <dbReference type="NCBI Taxonomy" id="34508"/>
    <lineage>
        <taxon>Eukaryota</taxon>
        <taxon>Metazoa</taxon>
        <taxon>Ecdysozoa</taxon>
        <taxon>Nematoda</taxon>
        <taxon>Chromadorea</taxon>
        <taxon>Rhabditida</taxon>
        <taxon>Tylenchina</taxon>
        <taxon>Panagrolaimomorpha</taxon>
        <taxon>Strongyloidoidea</taxon>
        <taxon>Steinernematidae</taxon>
        <taxon>Steinernema</taxon>
    </lineage>
</organism>
<evidence type="ECO:0000313" key="1">
    <source>
        <dbReference type="EMBL" id="TKR68657.1"/>
    </source>
</evidence>